<sequence>MAEAAAEQRRHLDAADAARYREMRQALADFEAARGGAAKPPAPHAPTRQRQGAPAAPSTPPPPPPPRERAFYAALRGVLAACVADEDPASRAARLAAAHAWFTLRCGRDA</sequence>
<dbReference type="AlphaFoldDB" id="A0A2V0PDZ1"/>
<dbReference type="EMBL" id="BDRX01000106">
    <property type="protein sequence ID" value="GBF97729.1"/>
    <property type="molecule type" value="Genomic_DNA"/>
</dbReference>
<dbReference type="Proteomes" id="UP000247498">
    <property type="component" value="Unassembled WGS sequence"/>
</dbReference>
<name>A0A2V0PDZ1_9CHLO</name>
<accession>A0A2V0PDZ1</accession>
<comment type="caution">
    <text evidence="2">The sequence shown here is derived from an EMBL/GenBank/DDBJ whole genome shotgun (WGS) entry which is preliminary data.</text>
</comment>
<feature type="region of interest" description="Disordered" evidence="1">
    <location>
        <begin position="31"/>
        <end position="69"/>
    </location>
</feature>
<dbReference type="InParanoid" id="A0A2V0PDZ1"/>
<protein>
    <submittedName>
        <fullName evidence="2">Uncharacterized protein</fullName>
    </submittedName>
</protein>
<organism evidence="2 3">
    <name type="scientific">Raphidocelis subcapitata</name>
    <dbReference type="NCBI Taxonomy" id="307507"/>
    <lineage>
        <taxon>Eukaryota</taxon>
        <taxon>Viridiplantae</taxon>
        <taxon>Chlorophyta</taxon>
        <taxon>core chlorophytes</taxon>
        <taxon>Chlorophyceae</taxon>
        <taxon>CS clade</taxon>
        <taxon>Sphaeropleales</taxon>
        <taxon>Selenastraceae</taxon>
        <taxon>Raphidocelis</taxon>
    </lineage>
</organism>
<reference evidence="2 3" key="1">
    <citation type="journal article" date="2018" name="Sci. Rep.">
        <title>Raphidocelis subcapitata (=Pseudokirchneriella subcapitata) provides an insight into genome evolution and environmental adaptations in the Sphaeropleales.</title>
        <authorList>
            <person name="Suzuki S."/>
            <person name="Yamaguchi H."/>
            <person name="Nakajima N."/>
            <person name="Kawachi M."/>
        </authorList>
    </citation>
    <scope>NUCLEOTIDE SEQUENCE [LARGE SCALE GENOMIC DNA]</scope>
    <source>
        <strain evidence="2 3">NIES-35</strain>
    </source>
</reference>
<evidence type="ECO:0000313" key="2">
    <source>
        <dbReference type="EMBL" id="GBF97729.1"/>
    </source>
</evidence>
<evidence type="ECO:0000256" key="1">
    <source>
        <dbReference type="SAM" id="MobiDB-lite"/>
    </source>
</evidence>
<keyword evidence="3" id="KW-1185">Reference proteome</keyword>
<evidence type="ECO:0000313" key="3">
    <source>
        <dbReference type="Proteomes" id="UP000247498"/>
    </source>
</evidence>
<proteinExistence type="predicted"/>
<gene>
    <name evidence="2" type="ORF">Rsub_10893</name>
</gene>